<sequence length="446" mass="48082">MTMTDKPSTLIVGLGKTGFSCVKCLVAEGVPVAVTDSREHPPYLDVLKEEYPDVAVFLGGFSDDAFKMAQQIVISPGVSRTLPEIQQAENRGLPILGDIELFAHRCKAPVIAITGSNGKSTVTAIVNKMIKAAGYKVSVGANYGTPALDLLEEETPDYYLLELSSFQLETTTSLSPVVSVLLNLSPDHLDRYNSVEDYYAAKRRVYRGASQVISTTEEAANTIFKDKNCITFGFSDSDACIKKIDDEPWIVYRTQPIIAVNELQLLGQHNLSNTLAAVAIANALALPLSAVAATLKIFSGLPHRMELIIEKNGVKWINDSKATNVGSTTAALLGTNGPLVLLAGGEGKGADFTPLRTAVAQRAKAVILYGRDASLISTVLNECVPVYQVATLDDAVGQAIKIVKKGDRVLLSPACASFDLYDNYEQRGDAFKSLVYKNIDREKVCL</sequence>
<dbReference type="SUPFAM" id="SSF51984">
    <property type="entry name" value="MurCD N-terminal domain"/>
    <property type="match status" value="1"/>
</dbReference>
<dbReference type="SUPFAM" id="SSF53244">
    <property type="entry name" value="MurD-like peptide ligases, peptide-binding domain"/>
    <property type="match status" value="1"/>
</dbReference>
<dbReference type="NCBIfam" id="TIGR01087">
    <property type="entry name" value="murD"/>
    <property type="match status" value="1"/>
</dbReference>
<name>A0A3B0ZY71_9ZZZZ</name>
<comment type="pathway">
    <text evidence="2">Cell wall biogenesis; peptidoglycan biosynthesis.</text>
</comment>
<protein>
    <submittedName>
        <fullName evidence="9">UDP-N-acetylmuramoylalanine--D-glutamate ligase</fullName>
        <ecNumber evidence="9">6.3.2.9</ecNumber>
    </submittedName>
</protein>
<dbReference type="GO" id="GO:0009252">
    <property type="term" value="P:peptidoglycan biosynthetic process"/>
    <property type="evidence" value="ECO:0007669"/>
    <property type="project" value="UniProtKB-UniPathway"/>
</dbReference>
<keyword evidence="4 9" id="KW-0436">Ligase</keyword>
<dbReference type="EMBL" id="UOFO01000094">
    <property type="protein sequence ID" value="VAW86424.1"/>
    <property type="molecule type" value="Genomic_DNA"/>
</dbReference>
<evidence type="ECO:0000259" key="7">
    <source>
        <dbReference type="Pfam" id="PF02875"/>
    </source>
</evidence>
<feature type="domain" description="Mur ligase C-terminal" evidence="7">
    <location>
        <begin position="303"/>
        <end position="415"/>
    </location>
</feature>
<comment type="subcellular location">
    <subcellularLocation>
        <location evidence="1">Cytoplasm</location>
    </subcellularLocation>
</comment>
<dbReference type="InterPro" id="IPR013221">
    <property type="entry name" value="Mur_ligase_cen"/>
</dbReference>
<evidence type="ECO:0000313" key="9">
    <source>
        <dbReference type="EMBL" id="VAW86424.1"/>
    </source>
</evidence>
<dbReference type="GO" id="GO:0005737">
    <property type="term" value="C:cytoplasm"/>
    <property type="evidence" value="ECO:0007669"/>
    <property type="project" value="UniProtKB-SubCell"/>
</dbReference>
<keyword evidence="5" id="KW-0547">Nucleotide-binding</keyword>
<dbReference type="InterPro" id="IPR036615">
    <property type="entry name" value="Mur_ligase_C_dom_sf"/>
</dbReference>
<accession>A0A3B0ZY71</accession>
<dbReference type="Gene3D" id="3.40.50.720">
    <property type="entry name" value="NAD(P)-binding Rossmann-like Domain"/>
    <property type="match status" value="1"/>
</dbReference>
<dbReference type="PANTHER" id="PTHR43692">
    <property type="entry name" value="UDP-N-ACETYLMURAMOYLALANINE--D-GLUTAMATE LIGASE"/>
    <property type="match status" value="1"/>
</dbReference>
<gene>
    <name evidence="9" type="ORF">MNBD_GAMMA16-2255</name>
</gene>
<dbReference type="GO" id="GO:0008764">
    <property type="term" value="F:UDP-N-acetylmuramoylalanine-D-glutamate ligase activity"/>
    <property type="evidence" value="ECO:0007669"/>
    <property type="project" value="UniProtKB-EC"/>
</dbReference>
<evidence type="ECO:0000259" key="8">
    <source>
        <dbReference type="Pfam" id="PF08245"/>
    </source>
</evidence>
<dbReference type="GO" id="GO:0005524">
    <property type="term" value="F:ATP binding"/>
    <property type="evidence" value="ECO:0007669"/>
    <property type="project" value="UniProtKB-KW"/>
</dbReference>
<keyword evidence="6" id="KW-0067">ATP-binding</keyword>
<dbReference type="InterPro" id="IPR004101">
    <property type="entry name" value="Mur_ligase_C"/>
</dbReference>
<evidence type="ECO:0000256" key="4">
    <source>
        <dbReference type="ARBA" id="ARBA00022598"/>
    </source>
</evidence>
<dbReference type="Gene3D" id="3.90.190.20">
    <property type="entry name" value="Mur ligase, C-terminal domain"/>
    <property type="match status" value="1"/>
</dbReference>
<evidence type="ECO:0000256" key="3">
    <source>
        <dbReference type="ARBA" id="ARBA00022490"/>
    </source>
</evidence>
<dbReference type="SUPFAM" id="SSF53623">
    <property type="entry name" value="MurD-like peptide ligases, catalytic domain"/>
    <property type="match status" value="1"/>
</dbReference>
<evidence type="ECO:0000256" key="2">
    <source>
        <dbReference type="ARBA" id="ARBA00004752"/>
    </source>
</evidence>
<dbReference type="AlphaFoldDB" id="A0A3B0ZY71"/>
<dbReference type="InterPro" id="IPR005762">
    <property type="entry name" value="MurD"/>
</dbReference>
<dbReference type="EC" id="6.3.2.9" evidence="9"/>
<dbReference type="GO" id="GO:0051301">
    <property type="term" value="P:cell division"/>
    <property type="evidence" value="ECO:0007669"/>
    <property type="project" value="InterPro"/>
</dbReference>
<dbReference type="Pfam" id="PF08245">
    <property type="entry name" value="Mur_ligase_M"/>
    <property type="match status" value="1"/>
</dbReference>
<dbReference type="PANTHER" id="PTHR43692:SF1">
    <property type="entry name" value="UDP-N-ACETYLMURAMOYLALANINE--D-GLUTAMATE LIGASE"/>
    <property type="match status" value="1"/>
</dbReference>
<proteinExistence type="inferred from homology"/>
<dbReference type="Pfam" id="PF02875">
    <property type="entry name" value="Mur_ligase_C"/>
    <property type="match status" value="1"/>
</dbReference>
<dbReference type="HAMAP" id="MF_00639">
    <property type="entry name" value="MurD"/>
    <property type="match status" value="1"/>
</dbReference>
<evidence type="ECO:0000256" key="1">
    <source>
        <dbReference type="ARBA" id="ARBA00004496"/>
    </source>
</evidence>
<evidence type="ECO:0000256" key="6">
    <source>
        <dbReference type="ARBA" id="ARBA00022840"/>
    </source>
</evidence>
<keyword evidence="3" id="KW-0963">Cytoplasm</keyword>
<dbReference type="Pfam" id="PF21799">
    <property type="entry name" value="MurD-like_N"/>
    <property type="match status" value="1"/>
</dbReference>
<evidence type="ECO:0000256" key="5">
    <source>
        <dbReference type="ARBA" id="ARBA00022741"/>
    </source>
</evidence>
<reference evidence="9" key="1">
    <citation type="submission" date="2018-06" db="EMBL/GenBank/DDBJ databases">
        <authorList>
            <person name="Zhirakovskaya E."/>
        </authorList>
    </citation>
    <scope>NUCLEOTIDE SEQUENCE</scope>
</reference>
<dbReference type="Gene3D" id="3.40.1190.10">
    <property type="entry name" value="Mur-like, catalytic domain"/>
    <property type="match status" value="1"/>
</dbReference>
<feature type="domain" description="Mur ligase central" evidence="8">
    <location>
        <begin position="113"/>
        <end position="281"/>
    </location>
</feature>
<organism evidence="9">
    <name type="scientific">hydrothermal vent metagenome</name>
    <dbReference type="NCBI Taxonomy" id="652676"/>
    <lineage>
        <taxon>unclassified sequences</taxon>
        <taxon>metagenomes</taxon>
        <taxon>ecological metagenomes</taxon>
    </lineage>
</organism>
<dbReference type="GO" id="GO:0008360">
    <property type="term" value="P:regulation of cell shape"/>
    <property type="evidence" value="ECO:0007669"/>
    <property type="project" value="InterPro"/>
</dbReference>
<dbReference type="InterPro" id="IPR036565">
    <property type="entry name" value="Mur-like_cat_sf"/>
</dbReference>
<dbReference type="UniPathway" id="UPA00219"/>